<name>A0ABR7PH13_9BURK</name>
<sequence>MRTAWLSALRKDKEWEMKVVRPAPSQAAVVLRKYLDSMGMNVRLSVAQEGVARMFGYADWNALAADMNTRDRAGALPTSRGSHAEDESNGYPMELAHLPALDWMRAYEACFPQALFRRDPNETYNSRVTEQDLNEAHQAESRLKSDLYLAVSARELPSEYRYVPGAIDVVIAHHHQLSLVFERRVENRLAIRFCPTLNWDTLEVNIGRYEFNDVLGEEIVDEVWHSPIVAADDESLASVIDRGMCAAQELARDLKGWIVGTRFMTAAQHAEKSNRG</sequence>
<evidence type="ECO:0000313" key="1">
    <source>
        <dbReference type="EMBL" id="MBC8745104.1"/>
    </source>
</evidence>
<proteinExistence type="predicted"/>
<dbReference type="EMBL" id="VZQQ01000001">
    <property type="protein sequence ID" value="MBC8745104.1"/>
    <property type="molecule type" value="Genomic_DNA"/>
</dbReference>
<protein>
    <submittedName>
        <fullName evidence="1">Uncharacterized protein</fullName>
    </submittedName>
</protein>
<gene>
    <name evidence="1" type="ORF">F6X42_00215</name>
</gene>
<keyword evidence="2" id="KW-1185">Reference proteome</keyword>
<dbReference type="Proteomes" id="UP000736373">
    <property type="component" value="Unassembled WGS sequence"/>
</dbReference>
<organism evidence="1 2">
    <name type="scientific">Paraburkholderia podalyriae</name>
    <dbReference type="NCBI Taxonomy" id="1938811"/>
    <lineage>
        <taxon>Bacteria</taxon>
        <taxon>Pseudomonadati</taxon>
        <taxon>Pseudomonadota</taxon>
        <taxon>Betaproteobacteria</taxon>
        <taxon>Burkholderiales</taxon>
        <taxon>Burkholderiaceae</taxon>
        <taxon>Paraburkholderia</taxon>
    </lineage>
</organism>
<comment type="caution">
    <text evidence="1">The sequence shown here is derived from an EMBL/GenBank/DDBJ whole genome shotgun (WGS) entry which is preliminary data.</text>
</comment>
<evidence type="ECO:0000313" key="2">
    <source>
        <dbReference type="Proteomes" id="UP000736373"/>
    </source>
</evidence>
<reference evidence="1 2" key="1">
    <citation type="submission" date="2019-09" db="EMBL/GenBank/DDBJ databases">
        <title>Paraburkholderia podalyriae sp. nov., A South African Podalyria-associated rhizobium.</title>
        <authorList>
            <person name="Mavima L."/>
            <person name="Beukes C.W."/>
            <person name="Palmer M."/>
            <person name="De Meyer S.E."/>
            <person name="James E.K."/>
            <person name="Maluk M."/>
            <person name="Avontuur J.R."/>
            <person name="Chan W.Y."/>
            <person name="Venter S.N."/>
            <person name="Steenkamp E.T."/>
        </authorList>
    </citation>
    <scope>NUCLEOTIDE SEQUENCE [LARGE SCALE GENOMIC DNA]</scope>
    <source>
        <strain evidence="1 2">WC7.3b</strain>
    </source>
</reference>
<accession>A0ABR7PH13</accession>